<dbReference type="GO" id="GO:0016491">
    <property type="term" value="F:oxidoreductase activity"/>
    <property type="evidence" value="ECO:0007669"/>
    <property type="project" value="InterPro"/>
</dbReference>
<evidence type="ECO:0000313" key="1">
    <source>
        <dbReference type="EMBL" id="GAI75339.1"/>
    </source>
</evidence>
<gene>
    <name evidence="1" type="ORF">S12H4_16003</name>
</gene>
<accession>X1T5N0</accession>
<comment type="caution">
    <text evidence="1">The sequence shown here is derived from an EMBL/GenBank/DDBJ whole genome shotgun (WGS) entry which is preliminary data.</text>
</comment>
<dbReference type="Gene3D" id="1.10.1530.10">
    <property type="match status" value="1"/>
</dbReference>
<dbReference type="AlphaFoldDB" id="X1T5N0"/>
<feature type="non-terminal residue" evidence="1">
    <location>
        <position position="41"/>
    </location>
</feature>
<name>X1T5N0_9ZZZZ</name>
<sequence length="41" mass="4555">MTDNAVYVDVEKLESFMRDVFIGLGVPKEDARIIAEVLIAS</sequence>
<protein>
    <submittedName>
        <fullName evidence="1">Uncharacterized protein</fullName>
    </submittedName>
</protein>
<dbReference type="InterPro" id="IPR043144">
    <property type="entry name" value="Mal/L-sulf/L-lact_DH-like_ah"/>
</dbReference>
<dbReference type="EMBL" id="BARW01007721">
    <property type="protein sequence ID" value="GAI75339.1"/>
    <property type="molecule type" value="Genomic_DNA"/>
</dbReference>
<proteinExistence type="predicted"/>
<reference evidence="1" key="1">
    <citation type="journal article" date="2014" name="Front. Microbiol.">
        <title>High frequency of phylogenetically diverse reductive dehalogenase-homologous genes in deep subseafloor sedimentary metagenomes.</title>
        <authorList>
            <person name="Kawai M."/>
            <person name="Futagami T."/>
            <person name="Toyoda A."/>
            <person name="Takaki Y."/>
            <person name="Nishi S."/>
            <person name="Hori S."/>
            <person name="Arai W."/>
            <person name="Tsubouchi T."/>
            <person name="Morono Y."/>
            <person name="Uchiyama I."/>
            <person name="Ito T."/>
            <person name="Fujiyama A."/>
            <person name="Inagaki F."/>
            <person name="Takami H."/>
        </authorList>
    </citation>
    <scope>NUCLEOTIDE SEQUENCE</scope>
    <source>
        <strain evidence="1">Expedition CK06-06</strain>
    </source>
</reference>
<dbReference type="SUPFAM" id="SSF89733">
    <property type="entry name" value="L-sulfolactate dehydrogenase-like"/>
    <property type="match status" value="1"/>
</dbReference>
<organism evidence="1">
    <name type="scientific">marine sediment metagenome</name>
    <dbReference type="NCBI Taxonomy" id="412755"/>
    <lineage>
        <taxon>unclassified sequences</taxon>
        <taxon>metagenomes</taxon>
        <taxon>ecological metagenomes</taxon>
    </lineage>
</organism>
<dbReference type="InterPro" id="IPR036111">
    <property type="entry name" value="Mal/L-sulfo/L-lacto_DH-like_sf"/>
</dbReference>